<protein>
    <submittedName>
        <fullName evidence="2">Uncharacterized protein</fullName>
    </submittedName>
</protein>
<reference evidence="2 3" key="1">
    <citation type="journal article" date="2022" name="Nat. Ecol. Evol.">
        <title>A masculinizing supergene underlies an exaggerated male reproductive morph in a spider.</title>
        <authorList>
            <person name="Hendrickx F."/>
            <person name="De Corte Z."/>
            <person name="Sonet G."/>
            <person name="Van Belleghem S.M."/>
            <person name="Kostlbacher S."/>
            <person name="Vangestel C."/>
        </authorList>
    </citation>
    <scope>NUCLEOTIDE SEQUENCE [LARGE SCALE GENOMIC DNA]</scope>
    <source>
        <strain evidence="2">W744_W776</strain>
    </source>
</reference>
<name>A0AAV6TTY3_9ARAC</name>
<evidence type="ECO:0000313" key="2">
    <source>
        <dbReference type="EMBL" id="KAG8175527.1"/>
    </source>
</evidence>
<feature type="signal peptide" evidence="1">
    <location>
        <begin position="1"/>
        <end position="23"/>
    </location>
</feature>
<sequence>MYYVPQIGMLVVLLASWILSCQGLKDPDCSKMVFHPKCRGISAKRSSRLPFSDETEDSYNSEDSLEDSYWKNIVDSGLMERIMKEAIYASNFKKHPKSYYDEEK</sequence>
<accession>A0AAV6TTY3</accession>
<gene>
    <name evidence="2" type="ORF">JTE90_007389</name>
</gene>
<keyword evidence="1" id="KW-0732">Signal</keyword>
<feature type="chain" id="PRO_5043798334" evidence="1">
    <location>
        <begin position="24"/>
        <end position="104"/>
    </location>
</feature>
<organism evidence="2 3">
    <name type="scientific">Oedothorax gibbosus</name>
    <dbReference type="NCBI Taxonomy" id="931172"/>
    <lineage>
        <taxon>Eukaryota</taxon>
        <taxon>Metazoa</taxon>
        <taxon>Ecdysozoa</taxon>
        <taxon>Arthropoda</taxon>
        <taxon>Chelicerata</taxon>
        <taxon>Arachnida</taxon>
        <taxon>Araneae</taxon>
        <taxon>Araneomorphae</taxon>
        <taxon>Entelegynae</taxon>
        <taxon>Araneoidea</taxon>
        <taxon>Linyphiidae</taxon>
        <taxon>Erigoninae</taxon>
        <taxon>Oedothorax</taxon>
    </lineage>
</organism>
<dbReference type="EMBL" id="JAFNEN010000990">
    <property type="protein sequence ID" value="KAG8175527.1"/>
    <property type="molecule type" value="Genomic_DNA"/>
</dbReference>
<evidence type="ECO:0000256" key="1">
    <source>
        <dbReference type="SAM" id="SignalP"/>
    </source>
</evidence>
<dbReference type="AlphaFoldDB" id="A0AAV6TTY3"/>
<dbReference type="Proteomes" id="UP000827092">
    <property type="component" value="Unassembled WGS sequence"/>
</dbReference>
<keyword evidence="3" id="KW-1185">Reference proteome</keyword>
<comment type="caution">
    <text evidence="2">The sequence shown here is derived from an EMBL/GenBank/DDBJ whole genome shotgun (WGS) entry which is preliminary data.</text>
</comment>
<evidence type="ECO:0000313" key="3">
    <source>
        <dbReference type="Proteomes" id="UP000827092"/>
    </source>
</evidence>
<proteinExistence type="predicted"/>